<evidence type="ECO:0000313" key="1">
    <source>
        <dbReference type="EMBL" id="KKR97467.1"/>
    </source>
</evidence>
<accession>A0A0G0YAX8</accession>
<name>A0A0G0YAX8_9BACT</name>
<dbReference type="AlphaFoldDB" id="A0A0G0YAX8"/>
<proteinExistence type="predicted"/>
<sequence length="485" mass="55394">MSEIRGRGPSEVEVKPRTETIEAQQLQSCMGSLNSRERVHTLSEGARFLLEEGKEDDFNATIHKASQIILGDIETNRREYKSWQDYQIRKEIQKLGETLGKLGRWEDLKSLFQSLQEHYGDDFSDDSKRHGMNTSPLRELVSALTGSALEANDSDAIKWLKEEVFPKLYSYPWGREFEPAPYKVLKHELISSSVEDFEKGVAKLPTTESGRLRLERAIQSGDLEVAEQIIEDNSFRFSDLDKTDAYIRMATATHEQDRAKFLEKALDLVEGRLGGNFIPYEQLVNIADLVGQSDPSESKKLFDLFKKEYPHIFSGPNGGVRIWGDMIRSKASMNLNYKDDIAKMEEMALRQEEIVENFDKKRPLKIGAGRQIRSLLILARLKFDLGIQSGIDAVAKAIEVYRNQLEEFQDQNRVDDYTKEKRRIQYLDGGDELRSTIRDANWSARDIAKTLMDFGKSADAKQFADDMANSPSKADALYYIMAKSK</sequence>
<dbReference type="Proteomes" id="UP000033930">
    <property type="component" value="Unassembled WGS sequence"/>
</dbReference>
<evidence type="ECO:0000313" key="2">
    <source>
        <dbReference type="Proteomes" id="UP000033930"/>
    </source>
</evidence>
<dbReference type="EMBL" id="LCAW01000030">
    <property type="protein sequence ID" value="KKR97467.1"/>
    <property type="molecule type" value="Genomic_DNA"/>
</dbReference>
<comment type="caution">
    <text evidence="1">The sequence shown here is derived from an EMBL/GenBank/DDBJ whole genome shotgun (WGS) entry which is preliminary data.</text>
</comment>
<organism evidence="1 2">
    <name type="scientific">Candidatus Uhrbacteria bacterium GW2011_GWC1_41_20</name>
    <dbReference type="NCBI Taxonomy" id="1618983"/>
    <lineage>
        <taxon>Bacteria</taxon>
        <taxon>Candidatus Uhriibacteriota</taxon>
    </lineage>
</organism>
<reference evidence="1 2" key="1">
    <citation type="journal article" date="2015" name="Nature">
        <title>rRNA introns, odd ribosomes, and small enigmatic genomes across a large radiation of phyla.</title>
        <authorList>
            <person name="Brown C.T."/>
            <person name="Hug L.A."/>
            <person name="Thomas B.C."/>
            <person name="Sharon I."/>
            <person name="Castelle C.J."/>
            <person name="Singh A."/>
            <person name="Wilkins M.J."/>
            <person name="Williams K.H."/>
            <person name="Banfield J.F."/>
        </authorList>
    </citation>
    <scope>NUCLEOTIDE SEQUENCE [LARGE SCALE GENOMIC DNA]</scope>
</reference>
<gene>
    <name evidence="1" type="ORF">UU50_C0030G0005</name>
</gene>
<protein>
    <submittedName>
        <fullName evidence="1">Uncharacterized protein</fullName>
    </submittedName>
</protein>